<name>A0A224XJY8_9HEMI</name>
<dbReference type="EMBL" id="GFTR01003641">
    <property type="protein sequence ID" value="JAW12785.1"/>
    <property type="molecule type" value="Transcribed_RNA"/>
</dbReference>
<dbReference type="AlphaFoldDB" id="A0A224XJY8"/>
<accession>A0A224XJY8</accession>
<proteinExistence type="predicted"/>
<keyword evidence="1" id="KW-0732">Signal</keyword>
<evidence type="ECO:0000313" key="2">
    <source>
        <dbReference type="EMBL" id="JAW12785.1"/>
    </source>
</evidence>
<organism evidence="2">
    <name type="scientific">Panstrongylus lignarius</name>
    <dbReference type="NCBI Taxonomy" id="156445"/>
    <lineage>
        <taxon>Eukaryota</taxon>
        <taxon>Metazoa</taxon>
        <taxon>Ecdysozoa</taxon>
        <taxon>Arthropoda</taxon>
        <taxon>Hexapoda</taxon>
        <taxon>Insecta</taxon>
        <taxon>Pterygota</taxon>
        <taxon>Neoptera</taxon>
        <taxon>Paraneoptera</taxon>
        <taxon>Hemiptera</taxon>
        <taxon>Heteroptera</taxon>
        <taxon>Panheteroptera</taxon>
        <taxon>Cimicomorpha</taxon>
        <taxon>Reduviidae</taxon>
        <taxon>Triatominae</taxon>
        <taxon>Panstrongylus</taxon>
    </lineage>
</organism>
<evidence type="ECO:0000256" key="1">
    <source>
        <dbReference type="SAM" id="SignalP"/>
    </source>
</evidence>
<feature type="chain" id="PRO_5012375182" evidence="1">
    <location>
        <begin position="20"/>
        <end position="216"/>
    </location>
</feature>
<reference evidence="2" key="1">
    <citation type="journal article" date="2018" name="PLoS Negl. Trop. Dis.">
        <title>An insight into the salivary gland and fat body transcriptome of Panstrongylus lignarius (Hemiptera: Heteroptera), the main vector of Chagas disease in Peru.</title>
        <authorList>
            <person name="Nevoa J.C."/>
            <person name="Mendes M.T."/>
            <person name="da Silva M.V."/>
            <person name="Soares S.C."/>
            <person name="Oliveira C.J.F."/>
            <person name="Ribeiro J.M.C."/>
        </authorList>
    </citation>
    <scope>NUCLEOTIDE SEQUENCE</scope>
</reference>
<protein>
    <submittedName>
        <fullName evidence="2">Putative secreted protein</fullName>
    </submittedName>
</protein>
<sequence length="216" mass="25397">MGVWFLFLMDFALSGSTVGAGKAKVRLKIGDIEDDIEFYLVDISTFRYKILLGIDAIRKFRLIQDENLNIWQRRKEEKGLRKIEKENNDNISECAVNKATKENYELVKVEKNEFIKNFVNKDEDENYHLNREEKGEINKLVEDNIDCFAVNKYDVGCVDAGTARIKLLVVKYITQRPYRCSLPDRIEIEKYFFRTLERRLGIRVKFIFCSSCYTST</sequence>
<feature type="signal peptide" evidence="1">
    <location>
        <begin position="1"/>
        <end position="19"/>
    </location>
</feature>